<dbReference type="Proteomes" id="UP001360560">
    <property type="component" value="Unassembled WGS sequence"/>
</dbReference>
<dbReference type="Pfam" id="PF01490">
    <property type="entry name" value="Aa_trans"/>
    <property type="match status" value="1"/>
</dbReference>
<keyword evidence="4 7" id="KW-1133">Transmembrane helix</keyword>
<dbReference type="AlphaFoldDB" id="A0AAV5QE48"/>
<dbReference type="InterPro" id="IPR013057">
    <property type="entry name" value="AA_transpt_TM"/>
</dbReference>
<protein>
    <submittedName>
        <fullName evidence="9">Avt3 protein</fullName>
    </submittedName>
</protein>
<accession>A0AAV5QE48</accession>
<name>A0AAV5QE48_9ASCO</name>
<feature type="transmembrane region" description="Helical" evidence="7">
    <location>
        <begin position="526"/>
        <end position="544"/>
    </location>
</feature>
<keyword evidence="3 7" id="KW-0812">Transmembrane</keyword>
<gene>
    <name evidence="9" type="ORF">DASC09_002460</name>
</gene>
<feature type="transmembrane region" description="Helical" evidence="7">
    <location>
        <begin position="716"/>
        <end position="734"/>
    </location>
</feature>
<comment type="caution">
    <text evidence="9">The sequence shown here is derived from an EMBL/GenBank/DDBJ whole genome shotgun (WGS) entry which is preliminary data.</text>
</comment>
<feature type="transmembrane region" description="Helical" evidence="7">
    <location>
        <begin position="625"/>
        <end position="649"/>
    </location>
</feature>
<evidence type="ECO:0000256" key="6">
    <source>
        <dbReference type="SAM" id="MobiDB-lite"/>
    </source>
</evidence>
<evidence type="ECO:0000256" key="5">
    <source>
        <dbReference type="ARBA" id="ARBA00023136"/>
    </source>
</evidence>
<evidence type="ECO:0000313" key="10">
    <source>
        <dbReference type="Proteomes" id="UP001360560"/>
    </source>
</evidence>
<keyword evidence="5 7" id="KW-0472">Membrane</keyword>
<evidence type="ECO:0000256" key="4">
    <source>
        <dbReference type="ARBA" id="ARBA00022989"/>
    </source>
</evidence>
<feature type="transmembrane region" description="Helical" evidence="7">
    <location>
        <begin position="551"/>
        <end position="571"/>
    </location>
</feature>
<reference evidence="9 10" key="1">
    <citation type="journal article" date="2023" name="Elife">
        <title>Identification of key yeast species and microbe-microbe interactions impacting larval growth of Drosophila in the wild.</title>
        <authorList>
            <person name="Mure A."/>
            <person name="Sugiura Y."/>
            <person name="Maeda R."/>
            <person name="Honda K."/>
            <person name="Sakurai N."/>
            <person name="Takahashi Y."/>
            <person name="Watada M."/>
            <person name="Katoh T."/>
            <person name="Gotoh A."/>
            <person name="Gotoh Y."/>
            <person name="Taniguchi I."/>
            <person name="Nakamura K."/>
            <person name="Hayashi T."/>
            <person name="Katayama T."/>
            <person name="Uemura T."/>
            <person name="Hattori Y."/>
        </authorList>
    </citation>
    <scope>NUCLEOTIDE SEQUENCE [LARGE SCALE GENOMIC DNA]</scope>
    <source>
        <strain evidence="9 10">SC-9</strain>
    </source>
</reference>
<evidence type="ECO:0000256" key="3">
    <source>
        <dbReference type="ARBA" id="ARBA00022692"/>
    </source>
</evidence>
<feature type="transmembrane region" description="Helical" evidence="7">
    <location>
        <begin position="593"/>
        <end position="613"/>
    </location>
</feature>
<dbReference type="PANTHER" id="PTHR22950">
    <property type="entry name" value="AMINO ACID TRANSPORTER"/>
    <property type="match status" value="1"/>
</dbReference>
<feature type="transmembrane region" description="Helical" evidence="7">
    <location>
        <begin position="787"/>
        <end position="808"/>
    </location>
</feature>
<comment type="similarity">
    <text evidence="2">Belongs to the amino acid/polyamine transporter 2 family.</text>
</comment>
<feature type="transmembrane region" description="Helical" evidence="7">
    <location>
        <begin position="740"/>
        <end position="756"/>
    </location>
</feature>
<feature type="transmembrane region" description="Helical" evidence="7">
    <location>
        <begin position="440"/>
        <end position="464"/>
    </location>
</feature>
<keyword evidence="10" id="KW-1185">Reference proteome</keyword>
<proteinExistence type="inferred from homology"/>
<feature type="compositionally biased region" description="Polar residues" evidence="6">
    <location>
        <begin position="37"/>
        <end position="65"/>
    </location>
</feature>
<comment type="subcellular location">
    <subcellularLocation>
        <location evidence="1">Vacuole membrane</location>
        <topology evidence="1">Multi-pass membrane protein</topology>
    </subcellularLocation>
</comment>
<dbReference type="GeneID" id="90070900"/>
<feature type="compositionally biased region" description="Polar residues" evidence="6">
    <location>
        <begin position="1"/>
        <end position="10"/>
    </location>
</feature>
<feature type="transmembrane region" description="Helical" evidence="7">
    <location>
        <begin position="669"/>
        <end position="695"/>
    </location>
</feature>
<dbReference type="GO" id="GO:0005774">
    <property type="term" value="C:vacuolar membrane"/>
    <property type="evidence" value="ECO:0007669"/>
    <property type="project" value="UniProtKB-SubCell"/>
</dbReference>
<sequence>MSSNKQNKIANNRALHDEEASANTLSRSLRKPLLVEPQQNFDNGDFSSSHYNKVTTDPRSYRNVSNSLRDDSKVISIKGGFDNSIGTLKPIAINNTNSFQKESMLSQSLRNTNNALMSKISPNPNSYTTSFGIDSNTNDKLSSSFKTAKSNSVASSNQHNLFSLNPSSAGVKSPRPSNMAVDAENPDPATVDIISRHLVAGDLEANSPGNQEVNLYNNHSSTENETDTASSVIGGDEFDSLQLQGGDITREIYNWKRDHSRAPRRTKSFNTISRTGSFSSFQANGGTSNLPSLSIGAPNDGNYHTFAEPDLNISEILLPGGFRRSFIAQKQARLGKLDGNQKPTFFTRNFIEFLSLYGHFAGEELSDEEDEDEEDFDEAVDDREALFTEEDRLLPDSRGTKKFRNPGQESTVSTFKAVLLLLKAFIGTGILFLPKGFYNGGIIFSVVTMVFFSVLSYWCFLLLIDTRIKSGVDSFGDLGKKYYGSGMRLSILTSIVLAQIGFASAYIVFVAQNLRSVLVALFGKDISISFLIFSQLVIFIPLSLTRKISKLSGTALIADFFILLGIIYIYYNCAFEIVRNNVKHVEFFNPNEWTVFIGTAVFTYEGICLLIPIQKSMKQPSKFSSSLGGVMVGITVVFISIGSICYMAYGDDVQTVILNNFPQENKSVNFIQLLYALAILLSTPLQLFPAIRILEHGIFGANKSGKYNLKIKWKKNLFRTALIIVTSLISWVGNSDLDKFVALIGSFACVPLIYVYPPILHIKSYVEEISTGNAFSEDRNYWLNNHIACYANVIVTIFGVVLMIYTSVDSLKAWIQ</sequence>
<evidence type="ECO:0000313" key="9">
    <source>
        <dbReference type="EMBL" id="GMM32921.1"/>
    </source>
</evidence>
<dbReference type="RefSeq" id="XP_064849921.1">
    <property type="nucleotide sequence ID" value="XM_064993849.1"/>
</dbReference>
<evidence type="ECO:0000256" key="1">
    <source>
        <dbReference type="ARBA" id="ARBA00004128"/>
    </source>
</evidence>
<dbReference type="PANTHER" id="PTHR22950:SF530">
    <property type="entry name" value="VACUOLAR AMINO ACID TRANSPORTER 3"/>
    <property type="match status" value="1"/>
</dbReference>
<dbReference type="GO" id="GO:0005302">
    <property type="term" value="F:L-tyrosine transmembrane transporter activity"/>
    <property type="evidence" value="ECO:0007669"/>
    <property type="project" value="TreeGrafter"/>
</dbReference>
<feature type="region of interest" description="Disordered" evidence="6">
    <location>
        <begin position="1"/>
        <end position="65"/>
    </location>
</feature>
<evidence type="ECO:0000256" key="7">
    <source>
        <dbReference type="SAM" id="Phobius"/>
    </source>
</evidence>
<dbReference type="EMBL" id="BTFZ01000001">
    <property type="protein sequence ID" value="GMM32921.1"/>
    <property type="molecule type" value="Genomic_DNA"/>
</dbReference>
<evidence type="ECO:0000259" key="8">
    <source>
        <dbReference type="Pfam" id="PF01490"/>
    </source>
</evidence>
<organism evidence="9 10">
    <name type="scientific">Saccharomycopsis crataegensis</name>
    <dbReference type="NCBI Taxonomy" id="43959"/>
    <lineage>
        <taxon>Eukaryota</taxon>
        <taxon>Fungi</taxon>
        <taxon>Dikarya</taxon>
        <taxon>Ascomycota</taxon>
        <taxon>Saccharomycotina</taxon>
        <taxon>Saccharomycetes</taxon>
        <taxon>Saccharomycopsidaceae</taxon>
        <taxon>Saccharomycopsis</taxon>
    </lineage>
</organism>
<feature type="transmembrane region" description="Helical" evidence="7">
    <location>
        <begin position="489"/>
        <end position="514"/>
    </location>
</feature>
<evidence type="ECO:0000256" key="2">
    <source>
        <dbReference type="ARBA" id="ARBA00008066"/>
    </source>
</evidence>
<feature type="transmembrane region" description="Helical" evidence="7">
    <location>
        <begin position="414"/>
        <end position="434"/>
    </location>
</feature>
<feature type="domain" description="Amino acid transporter transmembrane" evidence="8">
    <location>
        <begin position="411"/>
        <end position="807"/>
    </location>
</feature>